<comment type="caution">
    <text evidence="2">The sequence shown here is derived from an EMBL/GenBank/DDBJ whole genome shotgun (WGS) entry which is preliminary data.</text>
</comment>
<name>A0ABP9ZHS4_9LACO</name>
<evidence type="ECO:0000313" key="2">
    <source>
        <dbReference type="EMBL" id="GAA6114345.1"/>
    </source>
</evidence>
<keyword evidence="1" id="KW-0812">Transmembrane</keyword>
<keyword evidence="1" id="KW-0472">Membrane</keyword>
<protein>
    <recommendedName>
        <fullName evidence="4">Integral membrane protein</fullName>
    </recommendedName>
</protein>
<keyword evidence="3" id="KW-1185">Reference proteome</keyword>
<proteinExistence type="predicted"/>
<accession>A0ABP9ZHS4</accession>
<keyword evidence="1" id="KW-1133">Transmembrane helix</keyword>
<evidence type="ECO:0000256" key="1">
    <source>
        <dbReference type="SAM" id="Phobius"/>
    </source>
</evidence>
<dbReference type="Proteomes" id="UP001438112">
    <property type="component" value="Unassembled WGS sequence"/>
</dbReference>
<reference evidence="2 3" key="1">
    <citation type="submission" date="2024-03" db="EMBL/GenBank/DDBJ databases">
        <title>Inconsistent identification of Apilactobacillus kunkeei-related strains obtained by well-developed overall genome related indices.</title>
        <authorList>
            <person name="Maeno S."/>
            <person name="Endo A."/>
        </authorList>
    </citation>
    <scope>NUCLEOTIDE SEQUENCE [LARGE SCALE GENOMIC DNA]</scope>
    <source>
        <strain evidence="2 3">20H-10</strain>
    </source>
</reference>
<evidence type="ECO:0000313" key="3">
    <source>
        <dbReference type="Proteomes" id="UP001438112"/>
    </source>
</evidence>
<gene>
    <name evidence="2" type="ORF">AP20H10_07080</name>
</gene>
<evidence type="ECO:0008006" key="4">
    <source>
        <dbReference type="Google" id="ProtNLM"/>
    </source>
</evidence>
<sequence length="80" mass="9305">MIETICFILFLGLCCLHYYVRVGKHYVWTGLIIPLIVVIFIIILAINGHKFVPIIYGQIFLNIFESILIVNQVRVRNDNN</sequence>
<feature type="transmembrane region" description="Helical" evidence="1">
    <location>
        <begin position="26"/>
        <end position="46"/>
    </location>
</feature>
<dbReference type="EMBL" id="BAABVV010000033">
    <property type="protein sequence ID" value="GAA6114345.1"/>
    <property type="molecule type" value="Genomic_DNA"/>
</dbReference>
<organism evidence="2 3">
    <name type="scientific">Apilactobacillus apinorum</name>
    <dbReference type="NCBI Taxonomy" id="1218495"/>
    <lineage>
        <taxon>Bacteria</taxon>
        <taxon>Bacillati</taxon>
        <taxon>Bacillota</taxon>
        <taxon>Bacilli</taxon>
        <taxon>Lactobacillales</taxon>
        <taxon>Lactobacillaceae</taxon>
        <taxon>Apilactobacillus</taxon>
    </lineage>
</organism>